<dbReference type="RefSeq" id="WP_127805537.1">
    <property type="nucleotide sequence ID" value="NZ_SACY01000006.1"/>
</dbReference>
<proteinExistence type="inferred from homology"/>
<dbReference type="SUPFAM" id="SSF53271">
    <property type="entry name" value="PRTase-like"/>
    <property type="match status" value="1"/>
</dbReference>
<keyword evidence="3" id="KW-1185">Reference proteome</keyword>
<evidence type="ECO:0000313" key="2">
    <source>
        <dbReference type="EMBL" id="RVU23358.1"/>
    </source>
</evidence>
<evidence type="ECO:0000313" key="3">
    <source>
        <dbReference type="Proteomes" id="UP000282832"/>
    </source>
</evidence>
<accession>A0A437PM45</accession>
<dbReference type="InterPro" id="IPR029057">
    <property type="entry name" value="PRTase-like"/>
</dbReference>
<dbReference type="Gene3D" id="3.40.50.2020">
    <property type="match status" value="1"/>
</dbReference>
<evidence type="ECO:0000256" key="1">
    <source>
        <dbReference type="ARBA" id="ARBA00008007"/>
    </source>
</evidence>
<comment type="caution">
    <text evidence="2">The sequence shown here is derived from an EMBL/GenBank/DDBJ whole genome shotgun (WGS) entry which is preliminary data.</text>
</comment>
<dbReference type="CDD" id="cd06223">
    <property type="entry name" value="PRTases_typeI"/>
    <property type="match status" value="1"/>
</dbReference>
<dbReference type="PANTHER" id="PTHR47505">
    <property type="entry name" value="DNA UTILIZATION PROTEIN YHGH"/>
    <property type="match status" value="1"/>
</dbReference>
<dbReference type="InterPro" id="IPR000836">
    <property type="entry name" value="PRTase_dom"/>
</dbReference>
<dbReference type="OrthoDB" id="9779910at2"/>
<comment type="similarity">
    <text evidence="1">Belongs to the ComF/GntX family.</text>
</comment>
<name>A0A437PM45_9BACT</name>
<protein>
    <submittedName>
        <fullName evidence="2">ComF family protein</fullName>
    </submittedName>
</protein>
<dbReference type="AlphaFoldDB" id="A0A437PM45"/>
<organism evidence="2 3">
    <name type="scientific">Sandaracinomonas limnophila</name>
    <dbReference type="NCBI Taxonomy" id="1862386"/>
    <lineage>
        <taxon>Bacteria</taxon>
        <taxon>Pseudomonadati</taxon>
        <taxon>Bacteroidota</taxon>
        <taxon>Cytophagia</taxon>
        <taxon>Cytophagales</taxon>
        <taxon>Flectobacillaceae</taxon>
        <taxon>Sandaracinomonas</taxon>
    </lineage>
</organism>
<dbReference type="PANTHER" id="PTHR47505:SF1">
    <property type="entry name" value="DNA UTILIZATION PROTEIN YHGH"/>
    <property type="match status" value="1"/>
</dbReference>
<sequence>MFTFILQLIYPKQCCACQQTLLLPQEFICLDCQYALPRYDFRAEKSNYLLEKFDGELPISSFFTYAWFSAGGHMQHIMHQIKYKGNVKLAQKMGVLLGKAYADEWSNLGINGIVPIPLHPKRFKARGYNQAAEIAKGVSNYLNVPLLEHALIRTKHGESLVSQNRQSRFEQLNNCFELGSENVMGKRIVLLDDTLTTGATCIAAGKELWKGGILDLSLASLAVVR</sequence>
<dbReference type="Proteomes" id="UP000282832">
    <property type="component" value="Unassembled WGS sequence"/>
</dbReference>
<gene>
    <name evidence="2" type="ORF">EOJ36_11545</name>
</gene>
<dbReference type="InterPro" id="IPR051910">
    <property type="entry name" value="ComF/GntX_DNA_util-trans"/>
</dbReference>
<reference evidence="2 3" key="1">
    <citation type="submission" date="2019-01" db="EMBL/GenBank/DDBJ databases">
        <authorList>
            <person name="Chen W.-M."/>
        </authorList>
    </citation>
    <scope>NUCLEOTIDE SEQUENCE [LARGE SCALE GENOMIC DNA]</scope>
    <source>
        <strain evidence="2 3">FSY-15</strain>
    </source>
</reference>
<dbReference type="EMBL" id="SACY01000006">
    <property type="protein sequence ID" value="RVU23358.1"/>
    <property type="molecule type" value="Genomic_DNA"/>
</dbReference>